<dbReference type="Proteomes" id="UP000291613">
    <property type="component" value="Unassembled WGS sequence"/>
</dbReference>
<dbReference type="EMBL" id="SIUB01000004">
    <property type="protein sequence ID" value="TBN53420.1"/>
    <property type="molecule type" value="Genomic_DNA"/>
</dbReference>
<dbReference type="RefSeq" id="WP_131003477.1">
    <property type="nucleotide sequence ID" value="NZ_JBHSZR010000007.1"/>
</dbReference>
<keyword evidence="2" id="KW-1185">Reference proteome</keyword>
<name>A0A4Q9GNJ6_9HYPH</name>
<accession>A0A4Q9GNJ6</accession>
<organism evidence="1 2">
    <name type="scientific">Hansschlegelia quercus</name>
    <dbReference type="NCBI Taxonomy" id="2528245"/>
    <lineage>
        <taxon>Bacteria</taxon>
        <taxon>Pseudomonadati</taxon>
        <taxon>Pseudomonadota</taxon>
        <taxon>Alphaproteobacteria</taxon>
        <taxon>Hyphomicrobiales</taxon>
        <taxon>Methylopilaceae</taxon>
        <taxon>Hansschlegelia</taxon>
    </lineage>
</organism>
<protein>
    <submittedName>
        <fullName evidence="1">Uncharacterized protein</fullName>
    </submittedName>
</protein>
<gene>
    <name evidence="1" type="ORF">EYR15_10420</name>
</gene>
<reference evidence="1 2" key="1">
    <citation type="submission" date="2019-02" db="EMBL/GenBank/DDBJ databases">
        <title>Hansschlegelia quercus sp. nov., a novel methylotrophic bacterium from buds of oak (Quercus robur L.).</title>
        <authorList>
            <person name="Agafonova N.V."/>
            <person name="Kaparullina E.N."/>
            <person name="Grouzdev D.S."/>
            <person name="Doronina N.V."/>
        </authorList>
    </citation>
    <scope>NUCLEOTIDE SEQUENCE [LARGE SCALE GENOMIC DNA]</scope>
    <source>
        <strain evidence="1 2">Dub</strain>
    </source>
</reference>
<evidence type="ECO:0000313" key="1">
    <source>
        <dbReference type="EMBL" id="TBN53420.1"/>
    </source>
</evidence>
<dbReference type="OrthoDB" id="7769278at2"/>
<comment type="caution">
    <text evidence="1">The sequence shown here is derived from an EMBL/GenBank/DDBJ whole genome shotgun (WGS) entry which is preliminary data.</text>
</comment>
<proteinExistence type="predicted"/>
<evidence type="ECO:0000313" key="2">
    <source>
        <dbReference type="Proteomes" id="UP000291613"/>
    </source>
</evidence>
<dbReference type="AlphaFoldDB" id="A0A4Q9GNJ6"/>
<sequence>MTRLPKWIANAFAPRANRLPTVSGRVFVVGSAPRNAPPPPGVAWTYATVNGSQTVLAGWGGAPTLTLFGRTWQRLTEANLSAREVLRGSRTKHLVCVGAPREHAYFRDTARTLDYGYDDLTMLTPALREEITERFLGADFDAPDKPSNGVMLALLSLHLGASDVTMSGFSLTLHGHAYNDKALKREHMEADRMALERFRRFDLPISTNDPVLAEESGLRLRTD</sequence>